<dbReference type="Proteomes" id="UP000759131">
    <property type="component" value="Unassembled WGS sequence"/>
</dbReference>
<dbReference type="EMBL" id="CAJPIZ010011046">
    <property type="protein sequence ID" value="CAG2112907.1"/>
    <property type="molecule type" value="Genomic_DNA"/>
</dbReference>
<keyword evidence="1" id="KW-0808">Transferase</keyword>
<dbReference type="InterPro" id="IPR002213">
    <property type="entry name" value="UDP_glucos_trans"/>
</dbReference>
<dbReference type="EMBL" id="OC865621">
    <property type="protein sequence ID" value="CAD7632477.1"/>
    <property type="molecule type" value="Genomic_DNA"/>
</dbReference>
<name>A0A7R9L0A3_9ACAR</name>
<keyword evidence="3" id="KW-1185">Reference proteome</keyword>
<dbReference type="GO" id="GO:0008194">
    <property type="term" value="F:UDP-glycosyltransferase activity"/>
    <property type="evidence" value="ECO:0007669"/>
    <property type="project" value="InterPro"/>
</dbReference>
<dbReference type="Pfam" id="PF00201">
    <property type="entry name" value="UDPGT"/>
    <property type="match status" value="1"/>
</dbReference>
<protein>
    <recommendedName>
        <fullName evidence="4">UDP-glycosyltransferase</fullName>
    </recommendedName>
</protein>
<organism evidence="2">
    <name type="scientific">Medioppia subpectinata</name>
    <dbReference type="NCBI Taxonomy" id="1979941"/>
    <lineage>
        <taxon>Eukaryota</taxon>
        <taxon>Metazoa</taxon>
        <taxon>Ecdysozoa</taxon>
        <taxon>Arthropoda</taxon>
        <taxon>Chelicerata</taxon>
        <taxon>Arachnida</taxon>
        <taxon>Acari</taxon>
        <taxon>Acariformes</taxon>
        <taxon>Sarcoptiformes</taxon>
        <taxon>Oribatida</taxon>
        <taxon>Brachypylina</taxon>
        <taxon>Oppioidea</taxon>
        <taxon>Oppiidae</taxon>
        <taxon>Medioppia</taxon>
    </lineage>
</organism>
<dbReference type="Gene3D" id="3.40.50.2000">
    <property type="entry name" value="Glycogen Phosphorylase B"/>
    <property type="match status" value="2"/>
</dbReference>
<evidence type="ECO:0000313" key="2">
    <source>
        <dbReference type="EMBL" id="CAD7632477.1"/>
    </source>
</evidence>
<dbReference type="PANTHER" id="PTHR48050">
    <property type="entry name" value="STEROL 3-BETA-GLUCOSYLTRANSFERASE"/>
    <property type="match status" value="1"/>
</dbReference>
<dbReference type="OrthoDB" id="5835829at2759"/>
<dbReference type="SUPFAM" id="SSF53756">
    <property type="entry name" value="UDP-Glycosyltransferase/glycogen phosphorylase"/>
    <property type="match status" value="1"/>
</dbReference>
<dbReference type="PANTHER" id="PTHR48050:SF13">
    <property type="entry name" value="STEROL 3-BETA-GLUCOSYLTRANSFERASE UGT80A2"/>
    <property type="match status" value="1"/>
</dbReference>
<dbReference type="CDD" id="cd03784">
    <property type="entry name" value="GT1_Gtf-like"/>
    <property type="match status" value="1"/>
</dbReference>
<evidence type="ECO:0000256" key="1">
    <source>
        <dbReference type="ARBA" id="ARBA00022679"/>
    </source>
</evidence>
<evidence type="ECO:0008006" key="4">
    <source>
        <dbReference type="Google" id="ProtNLM"/>
    </source>
</evidence>
<reference evidence="2" key="1">
    <citation type="submission" date="2020-11" db="EMBL/GenBank/DDBJ databases">
        <authorList>
            <person name="Tran Van P."/>
        </authorList>
    </citation>
    <scope>NUCLEOTIDE SEQUENCE</scope>
</reference>
<dbReference type="InterPro" id="IPR050426">
    <property type="entry name" value="Glycosyltransferase_28"/>
</dbReference>
<evidence type="ECO:0000313" key="3">
    <source>
        <dbReference type="Proteomes" id="UP000759131"/>
    </source>
</evidence>
<sequence length="435" mass="48657">MANKTALKVLFVPILGEGHVNPCIGIATQLIADGHRAVFTANDVWRPKLAAYGVETVELTDSNEDPANDTDSCAQFMIDSGKIGGASAIEKGRLEAFGAEFWTKHAQYLDTQLAGLLPAIRPDVIVVDQLVTLPSVELLGIPCVWCWSVGPLVMVDDERAPPGESGLSATGDPRLWHEFRQLVRDVKREKWRAFNDWVVGRGCEPLPEHCFHNPSHYLHIYGYPLELDYQDIRPLGRNYVRFDNFMRTERHMTFAVPPELDAKPGKLVYFSFGSLCPVDVQNMRRLVAILAKSPHRFIVSMGPKHKEYTLANNMWGAESVPQLSVLPLVDLVITHGGINTVTESLYFGRPMIAMPGFGEQYDNAQRLHDKGFGLRLDAYKCSEEELLAAIETLLSDKALAERLAEVSRKIQIDNSLAKVSQLIKNFVQNRSKYVD</sequence>
<dbReference type="AlphaFoldDB" id="A0A7R9L0A3"/>
<proteinExistence type="predicted"/>
<accession>A0A7R9L0A3</accession>
<gene>
    <name evidence="2" type="ORF">OSB1V03_LOCUS12880</name>
</gene>